<proteinExistence type="predicted"/>
<dbReference type="Pfam" id="PF17263">
    <property type="entry name" value="DUF5329"/>
    <property type="match status" value="1"/>
</dbReference>
<dbReference type="EMBL" id="CP058952">
    <property type="protein sequence ID" value="QLI80949.1"/>
    <property type="molecule type" value="Genomic_DNA"/>
</dbReference>
<feature type="signal peptide" evidence="1">
    <location>
        <begin position="1"/>
        <end position="19"/>
    </location>
</feature>
<evidence type="ECO:0000313" key="3">
    <source>
        <dbReference type="Proteomes" id="UP000510822"/>
    </source>
</evidence>
<evidence type="ECO:0000313" key="2">
    <source>
        <dbReference type="EMBL" id="QLI80949.1"/>
    </source>
</evidence>
<accession>A0A7D5ZFK3</accession>
<dbReference type="RefSeq" id="WP_180308081.1">
    <property type="nucleotide sequence ID" value="NZ_CP058952.1"/>
</dbReference>
<evidence type="ECO:0000256" key="1">
    <source>
        <dbReference type="SAM" id="SignalP"/>
    </source>
</evidence>
<sequence length="119" mass="13108">MQKMILPALLLSVFTSAQAITPQADGEVQQLLSFVGKSQCTFIRSGSSYSAKEAQDHLSMKYGKAKDKISSSEDFINEVASKSYLTGKPYSVQCPKTSEQPAKNWLNTELKRLRGAQKS</sequence>
<keyword evidence="1" id="KW-0732">Signal</keyword>
<organism evidence="2 3">
    <name type="scientific">Chitinibacter fontanus</name>
    <dbReference type="NCBI Taxonomy" id="1737446"/>
    <lineage>
        <taxon>Bacteria</taxon>
        <taxon>Pseudomonadati</taxon>
        <taxon>Pseudomonadota</taxon>
        <taxon>Betaproteobacteria</taxon>
        <taxon>Neisseriales</taxon>
        <taxon>Chitinibacteraceae</taxon>
        <taxon>Chitinibacter</taxon>
    </lineage>
</organism>
<feature type="chain" id="PRO_5028868124" evidence="1">
    <location>
        <begin position="20"/>
        <end position="119"/>
    </location>
</feature>
<dbReference type="KEGG" id="cfon:HZU75_05100"/>
<name>A0A7D5ZFK3_9NEIS</name>
<dbReference type="Proteomes" id="UP000510822">
    <property type="component" value="Chromosome"/>
</dbReference>
<keyword evidence="3" id="KW-1185">Reference proteome</keyword>
<gene>
    <name evidence="2" type="ORF">HZU75_05100</name>
</gene>
<dbReference type="AlphaFoldDB" id="A0A7D5ZFK3"/>
<dbReference type="InterPro" id="IPR035242">
    <property type="entry name" value="DUF5329"/>
</dbReference>
<reference evidence="2 3" key="1">
    <citation type="journal article" date="2016" name="Int. J. Syst. Evol. Microbiol.">
        <title>Chitinibacter fontanus sp. nov., isolated from a spring.</title>
        <authorList>
            <person name="Sheu S.Y."/>
            <person name="Li Y.S."/>
            <person name="Young C.C."/>
            <person name="Chen W.M."/>
        </authorList>
    </citation>
    <scope>NUCLEOTIDE SEQUENCE [LARGE SCALE GENOMIC DNA]</scope>
    <source>
        <strain evidence="2 3">STM-7</strain>
    </source>
</reference>
<protein>
    <submittedName>
        <fullName evidence="2">DUF5329 domain-containing protein</fullName>
    </submittedName>
</protein>